<evidence type="ECO:0000256" key="4">
    <source>
        <dbReference type="ARBA" id="ARBA00022829"/>
    </source>
</evidence>
<dbReference type="GO" id="GO:0006310">
    <property type="term" value="P:DNA recombination"/>
    <property type="evidence" value="ECO:0007669"/>
    <property type="project" value="UniProtKB-KW"/>
</dbReference>
<dbReference type="PROSITE" id="PS51900">
    <property type="entry name" value="CB"/>
    <property type="match status" value="1"/>
</dbReference>
<evidence type="ECO:0000259" key="10">
    <source>
        <dbReference type="PROSITE" id="PS51900"/>
    </source>
</evidence>
<keyword evidence="4" id="KW-0159">Chromosome partition</keyword>
<reference evidence="11" key="1">
    <citation type="submission" date="2020-05" db="EMBL/GenBank/DDBJ databases">
        <authorList>
            <person name="Chiriac C."/>
            <person name="Salcher M."/>
            <person name="Ghai R."/>
            <person name="Kavagutti S V."/>
        </authorList>
    </citation>
    <scope>NUCLEOTIDE SEQUENCE</scope>
</reference>
<dbReference type="Pfam" id="PF00589">
    <property type="entry name" value="Phage_integrase"/>
    <property type="match status" value="1"/>
</dbReference>
<keyword evidence="6" id="KW-0238">DNA-binding</keyword>
<sequence length="313" mass="34374">MAIAAPTYSSRAFAGLVLDFLAYLELERGLSRNTLDAYRSDLAQYGRFLAGAAIDAPDATHTDIARFLGEMAQGTDGRPPVATATLQRKTACLRSFYRHLRREEVLEADPTADLRAPRRARRLPQVLDRDEVARLLAAPQGERPPAQRDRALLELMYACGLRASEATGLLVGDVDLHEGVLRARGKGSKERLVPIGRQALAATARWLAEGRPLLVGNRDEPHLLVNQRGTGLTRQGLYKIVRGHAASVGLEQRMSPHTLRHTFATHLLAGGCDLRALQEMLGHADIATTQIYTHLSADRLKDQYFAAHPRATA</sequence>
<dbReference type="InterPro" id="IPR013762">
    <property type="entry name" value="Integrase-like_cat_sf"/>
</dbReference>
<proteinExistence type="inferred from homology"/>
<evidence type="ECO:0000256" key="8">
    <source>
        <dbReference type="ARBA" id="ARBA00023306"/>
    </source>
</evidence>
<dbReference type="GO" id="GO:0005737">
    <property type="term" value="C:cytoplasm"/>
    <property type="evidence" value="ECO:0007669"/>
    <property type="project" value="UniProtKB-SubCell"/>
</dbReference>
<dbReference type="PROSITE" id="PS51898">
    <property type="entry name" value="TYR_RECOMBINASE"/>
    <property type="match status" value="1"/>
</dbReference>
<dbReference type="GO" id="GO:0015074">
    <property type="term" value="P:DNA integration"/>
    <property type="evidence" value="ECO:0007669"/>
    <property type="project" value="UniProtKB-KW"/>
</dbReference>
<dbReference type="PANTHER" id="PTHR30349">
    <property type="entry name" value="PHAGE INTEGRASE-RELATED"/>
    <property type="match status" value="1"/>
</dbReference>
<keyword evidence="8" id="KW-0131">Cell cycle</keyword>
<dbReference type="InterPro" id="IPR050090">
    <property type="entry name" value="Tyrosine_recombinase_XerCD"/>
</dbReference>
<dbReference type="GO" id="GO:0007059">
    <property type="term" value="P:chromosome segregation"/>
    <property type="evidence" value="ECO:0007669"/>
    <property type="project" value="UniProtKB-KW"/>
</dbReference>
<evidence type="ECO:0000313" key="11">
    <source>
        <dbReference type="EMBL" id="CAB4882622.1"/>
    </source>
</evidence>
<dbReference type="NCBIfam" id="NF001399">
    <property type="entry name" value="PRK00283.1"/>
    <property type="match status" value="1"/>
</dbReference>
<evidence type="ECO:0000259" key="9">
    <source>
        <dbReference type="PROSITE" id="PS51898"/>
    </source>
</evidence>
<dbReference type="EMBL" id="CAFBLQ010000211">
    <property type="protein sequence ID" value="CAB4882622.1"/>
    <property type="molecule type" value="Genomic_DNA"/>
</dbReference>
<dbReference type="Pfam" id="PF02899">
    <property type="entry name" value="Phage_int_SAM_1"/>
    <property type="match status" value="1"/>
</dbReference>
<dbReference type="Gene3D" id="1.10.150.130">
    <property type="match status" value="1"/>
</dbReference>
<dbReference type="InterPro" id="IPR010998">
    <property type="entry name" value="Integrase_recombinase_N"/>
</dbReference>
<accession>A0A6J7EGW8</accession>
<evidence type="ECO:0000256" key="2">
    <source>
        <dbReference type="ARBA" id="ARBA00022490"/>
    </source>
</evidence>
<keyword evidence="7" id="KW-0233">DNA recombination</keyword>
<dbReference type="GO" id="GO:0003677">
    <property type="term" value="F:DNA binding"/>
    <property type="evidence" value="ECO:0007669"/>
    <property type="project" value="UniProtKB-KW"/>
</dbReference>
<evidence type="ECO:0000256" key="7">
    <source>
        <dbReference type="ARBA" id="ARBA00023172"/>
    </source>
</evidence>
<dbReference type="InterPro" id="IPR004107">
    <property type="entry name" value="Integrase_SAM-like_N"/>
</dbReference>
<dbReference type="InterPro" id="IPR044068">
    <property type="entry name" value="CB"/>
</dbReference>
<gene>
    <name evidence="11" type="ORF">UFOPK3423_01501</name>
</gene>
<evidence type="ECO:0000256" key="3">
    <source>
        <dbReference type="ARBA" id="ARBA00022618"/>
    </source>
</evidence>
<dbReference type="Gene3D" id="1.10.443.10">
    <property type="entry name" value="Intergrase catalytic core"/>
    <property type="match status" value="1"/>
</dbReference>
<dbReference type="InterPro" id="IPR023009">
    <property type="entry name" value="Tyrosine_recombinase_XerC/XerD"/>
</dbReference>
<dbReference type="CDD" id="cd00798">
    <property type="entry name" value="INT_XerDC_C"/>
    <property type="match status" value="1"/>
</dbReference>
<evidence type="ECO:0000256" key="5">
    <source>
        <dbReference type="ARBA" id="ARBA00022908"/>
    </source>
</evidence>
<dbReference type="SUPFAM" id="SSF56349">
    <property type="entry name" value="DNA breaking-rejoining enzymes"/>
    <property type="match status" value="1"/>
</dbReference>
<dbReference type="HAMAP" id="MF_01808">
    <property type="entry name" value="Recomb_XerC_XerD"/>
    <property type="match status" value="1"/>
</dbReference>
<dbReference type="AlphaFoldDB" id="A0A6J7EGW8"/>
<dbReference type="PANTHER" id="PTHR30349:SF81">
    <property type="entry name" value="TYROSINE RECOMBINASE XERC"/>
    <property type="match status" value="1"/>
</dbReference>
<evidence type="ECO:0000256" key="1">
    <source>
        <dbReference type="ARBA" id="ARBA00004496"/>
    </source>
</evidence>
<keyword evidence="2" id="KW-0963">Cytoplasm</keyword>
<keyword evidence="3" id="KW-0132">Cell division</keyword>
<organism evidence="11">
    <name type="scientific">freshwater metagenome</name>
    <dbReference type="NCBI Taxonomy" id="449393"/>
    <lineage>
        <taxon>unclassified sequences</taxon>
        <taxon>metagenomes</taxon>
        <taxon>ecological metagenomes</taxon>
    </lineage>
</organism>
<dbReference type="InterPro" id="IPR011010">
    <property type="entry name" value="DNA_brk_join_enz"/>
</dbReference>
<comment type="subcellular location">
    <subcellularLocation>
        <location evidence="1">Cytoplasm</location>
    </subcellularLocation>
</comment>
<keyword evidence="5" id="KW-0229">DNA integration</keyword>
<evidence type="ECO:0000256" key="6">
    <source>
        <dbReference type="ARBA" id="ARBA00023125"/>
    </source>
</evidence>
<feature type="domain" description="Core-binding (CB)" evidence="10">
    <location>
        <begin position="11"/>
        <end position="101"/>
    </location>
</feature>
<dbReference type="GO" id="GO:0051301">
    <property type="term" value="P:cell division"/>
    <property type="evidence" value="ECO:0007669"/>
    <property type="project" value="UniProtKB-KW"/>
</dbReference>
<protein>
    <submittedName>
        <fullName evidence="11">Unannotated protein</fullName>
    </submittedName>
</protein>
<feature type="domain" description="Tyr recombinase" evidence="9">
    <location>
        <begin position="122"/>
        <end position="305"/>
    </location>
</feature>
<name>A0A6J7EGW8_9ZZZZ</name>
<dbReference type="InterPro" id="IPR002104">
    <property type="entry name" value="Integrase_catalytic"/>
</dbReference>